<dbReference type="PANTHER" id="PTHR43796:SF2">
    <property type="entry name" value="CARBOXYNORSPERMIDINE SYNTHASE"/>
    <property type="match status" value="1"/>
</dbReference>
<evidence type="ECO:0000259" key="1">
    <source>
        <dbReference type="Pfam" id="PF03435"/>
    </source>
</evidence>
<dbReference type="Pfam" id="PF03435">
    <property type="entry name" value="Sacchrp_dh_NADP"/>
    <property type="match status" value="1"/>
</dbReference>
<dbReference type="SUPFAM" id="SSF51735">
    <property type="entry name" value="NAD(P)-binding Rossmann-fold domains"/>
    <property type="match status" value="1"/>
</dbReference>
<dbReference type="RefSeq" id="WP_344591115.1">
    <property type="nucleotide sequence ID" value="NZ_BAAARW010000016.1"/>
</dbReference>
<comment type="caution">
    <text evidence="2">The sequence shown here is derived from an EMBL/GenBank/DDBJ whole genome shotgun (WGS) entry which is preliminary data.</text>
</comment>
<evidence type="ECO:0000313" key="3">
    <source>
        <dbReference type="Proteomes" id="UP001501231"/>
    </source>
</evidence>
<dbReference type="Proteomes" id="UP001501231">
    <property type="component" value="Unassembled WGS sequence"/>
</dbReference>
<reference evidence="3" key="1">
    <citation type="journal article" date="2019" name="Int. J. Syst. Evol. Microbiol.">
        <title>The Global Catalogue of Microorganisms (GCM) 10K type strain sequencing project: providing services to taxonomists for standard genome sequencing and annotation.</title>
        <authorList>
            <consortium name="The Broad Institute Genomics Platform"/>
            <consortium name="The Broad Institute Genome Sequencing Center for Infectious Disease"/>
            <person name="Wu L."/>
            <person name="Ma J."/>
        </authorList>
    </citation>
    <scope>NUCLEOTIDE SEQUENCE [LARGE SCALE GENOMIC DNA]</scope>
    <source>
        <strain evidence="3">JCM 3325</strain>
    </source>
</reference>
<keyword evidence="3" id="KW-1185">Reference proteome</keyword>
<name>A0ABP5WFG4_9ACTN</name>
<evidence type="ECO:0000313" key="2">
    <source>
        <dbReference type="EMBL" id="GAA2426215.1"/>
    </source>
</evidence>
<organism evidence="2 3">
    <name type="scientific">Actinomadura vinacea</name>
    <dbReference type="NCBI Taxonomy" id="115336"/>
    <lineage>
        <taxon>Bacteria</taxon>
        <taxon>Bacillati</taxon>
        <taxon>Actinomycetota</taxon>
        <taxon>Actinomycetes</taxon>
        <taxon>Streptosporangiales</taxon>
        <taxon>Thermomonosporaceae</taxon>
        <taxon>Actinomadura</taxon>
    </lineage>
</organism>
<dbReference type="InterPro" id="IPR036291">
    <property type="entry name" value="NAD(P)-bd_dom_sf"/>
</dbReference>
<dbReference type="Gene3D" id="3.40.50.720">
    <property type="entry name" value="NAD(P)-binding Rossmann-like Domain"/>
    <property type="match status" value="1"/>
</dbReference>
<protein>
    <recommendedName>
        <fullName evidence="1">Saccharopine dehydrogenase NADP binding domain-containing protein</fullName>
    </recommendedName>
</protein>
<proteinExistence type="predicted"/>
<dbReference type="EMBL" id="BAAARW010000016">
    <property type="protein sequence ID" value="GAA2426215.1"/>
    <property type="molecule type" value="Genomic_DNA"/>
</dbReference>
<dbReference type="PANTHER" id="PTHR43796">
    <property type="entry name" value="CARBOXYNORSPERMIDINE SYNTHASE"/>
    <property type="match status" value="1"/>
</dbReference>
<dbReference type="InterPro" id="IPR005097">
    <property type="entry name" value="Sacchrp_dh_NADP-bd"/>
</dbReference>
<accession>A0ABP5WFG4</accession>
<gene>
    <name evidence="2" type="ORF">GCM10010191_43400</name>
</gene>
<feature type="domain" description="Saccharopine dehydrogenase NADP binding" evidence="1">
    <location>
        <begin position="5"/>
        <end position="114"/>
    </location>
</feature>
<sequence>MLKRVVIFGGYGAVGREAAKVLAVWFPEIVVAGRDLAKARAVPGAVPMRVDLRDDGGMWRALDGADAVLMCVDEGNALVAEACLERGVHYVDVSASEDVLARVGRLGSADATAVLGVGLAPGVTNLLARLCGGAEVDVGVLLGTGERHGRAAVEWTLDALREVGPSWRMRFPGPFGRRTVHRFPFPSLGAAGVRTGLCLDSRVLTALFTGPVARLARTRKGRAAALGVLTRVHAGGDRFAVVATAPDGRTVSFGGRSQSRATGLAAALVLRSLPDMPAGVHALDRVVEPGAFLRELSTYGFDLDGTLGWRDFS</sequence>